<dbReference type="AlphaFoldDB" id="A0A1D3UPT0"/>
<evidence type="ECO:0000256" key="1">
    <source>
        <dbReference type="SAM" id="SignalP"/>
    </source>
</evidence>
<organism evidence="2 3">
    <name type="scientific">Tannerella forsythia</name>
    <name type="common">Bacteroides forsythus</name>
    <dbReference type="NCBI Taxonomy" id="28112"/>
    <lineage>
        <taxon>Bacteria</taxon>
        <taxon>Pseudomonadati</taxon>
        <taxon>Bacteroidota</taxon>
        <taxon>Bacteroidia</taxon>
        <taxon>Bacteroidales</taxon>
        <taxon>Tannerellaceae</taxon>
        <taxon>Tannerella</taxon>
    </lineage>
</organism>
<evidence type="ECO:0000313" key="3">
    <source>
        <dbReference type="Proteomes" id="UP000182057"/>
    </source>
</evidence>
<dbReference type="RefSeq" id="WP_141728984.1">
    <property type="nucleotide sequence ID" value="NZ_FMMM01000056.1"/>
</dbReference>
<evidence type="ECO:0000313" key="2">
    <source>
        <dbReference type="EMBL" id="SCQ22091.1"/>
    </source>
</evidence>
<name>A0A1D3UPT0_TANFO</name>
<dbReference type="OrthoDB" id="1096216at2"/>
<dbReference type="Proteomes" id="UP000182057">
    <property type="component" value="Unassembled WGS sequence"/>
</dbReference>
<dbReference type="EMBL" id="FMMM01000056">
    <property type="protein sequence ID" value="SCQ22091.1"/>
    <property type="molecule type" value="Genomic_DNA"/>
</dbReference>
<sequence length="157" mass="17498" precursor="true">MKIRVFIRKCTFFISLMFIVCRLSAQQNQKKEIEKDRTVKQEVDSSSTVIQLRSCVNSFIHQTISSFQTVYGCSNLTVSDVRVLSGGNLSLMAPGEIIINGVFEVMKGGVLNVGTAVNPPPPPQPTPSTFQYLYDASGNRVTRRLGSVKRTEDEHNR</sequence>
<feature type="signal peptide" evidence="1">
    <location>
        <begin position="1"/>
        <end position="25"/>
    </location>
</feature>
<keyword evidence="1" id="KW-0732">Signal</keyword>
<reference evidence="2 3" key="1">
    <citation type="submission" date="2016-09" db="EMBL/GenBank/DDBJ databases">
        <authorList>
            <person name="Capua I."/>
            <person name="De Benedictis P."/>
            <person name="Joannis T."/>
            <person name="Lombin L.H."/>
            <person name="Cattoli G."/>
        </authorList>
    </citation>
    <scope>NUCLEOTIDE SEQUENCE [LARGE SCALE GENOMIC DNA]</scope>
    <source>
        <strain evidence="2 3">UB20</strain>
    </source>
</reference>
<proteinExistence type="predicted"/>
<accession>A0A1D3UPT0</accession>
<feature type="chain" id="PRO_5008922644" evidence="1">
    <location>
        <begin position="26"/>
        <end position="157"/>
    </location>
</feature>
<gene>
    <name evidence="2" type="ORF">TFUB20_01592</name>
</gene>
<protein>
    <submittedName>
        <fullName evidence="2">Uncharacterized protein</fullName>
    </submittedName>
</protein>